<evidence type="ECO:0000313" key="2">
    <source>
        <dbReference type="EMBL" id="NIH52483.1"/>
    </source>
</evidence>
<comment type="caution">
    <text evidence="2">The sequence shown here is derived from an EMBL/GenBank/DDBJ whole genome shotgun (WGS) entry which is preliminary data.</text>
</comment>
<dbReference type="Gene3D" id="3.40.50.1360">
    <property type="match status" value="1"/>
</dbReference>
<dbReference type="GO" id="GO:0004342">
    <property type="term" value="F:glucosamine-6-phosphate deaminase activity"/>
    <property type="evidence" value="ECO:0007669"/>
    <property type="project" value="UniProtKB-EC"/>
</dbReference>
<dbReference type="Proteomes" id="UP000541033">
    <property type="component" value="Unassembled WGS sequence"/>
</dbReference>
<sequence length="264" mass="28511">MTENVYVFDTDDDLGKHLAAQIADVMQEAEQAGAGFILGCPGGRTPRSTYANLACEIKERNLNLDRVVIAMMDDYVLADGDSWQHVPADVHYSCRRFAHVEIQAVLNEASESSSISDDRVWFPNPAAPAEYDQKLTAAGGIDFFLLASGAGDGHVAFNPPGSARDSRTRVVKLAEQTRIDNLKTFPEYGSLDDVPTHGVTVGIETIASLSKRAAMIAQGEGKRLAVARLSEATGYDPEWPATVYREIANAGLYVDRAAASSFTP</sequence>
<dbReference type="PANTHER" id="PTHR42892:SF1">
    <property type="entry name" value="GLUCOSAMINE-6-PHOSPHATE ISOMERASE"/>
    <property type="match status" value="1"/>
</dbReference>
<name>A0A7X5QYU0_9MICO</name>
<dbReference type="SUPFAM" id="SSF100950">
    <property type="entry name" value="NagB/RpiA/CoA transferase-like"/>
    <property type="match status" value="1"/>
</dbReference>
<gene>
    <name evidence="2" type="ORF">FHX76_000351</name>
</gene>
<keyword evidence="2" id="KW-0378">Hydrolase</keyword>
<accession>A0A7X5QYU0</accession>
<dbReference type="EC" id="3.5.99.6" evidence="2"/>
<dbReference type="InterPro" id="IPR052960">
    <property type="entry name" value="GlcN6P_deaminase-like"/>
</dbReference>
<feature type="domain" description="Glucosamine/galactosamine-6-phosphate isomerase" evidence="1">
    <location>
        <begin position="10"/>
        <end position="245"/>
    </location>
</feature>
<evidence type="ECO:0000313" key="3">
    <source>
        <dbReference type="Proteomes" id="UP000541033"/>
    </source>
</evidence>
<keyword evidence="3" id="KW-1185">Reference proteome</keyword>
<dbReference type="Pfam" id="PF01182">
    <property type="entry name" value="Glucosamine_iso"/>
    <property type="match status" value="1"/>
</dbReference>
<dbReference type="GO" id="GO:0005975">
    <property type="term" value="P:carbohydrate metabolic process"/>
    <property type="evidence" value="ECO:0007669"/>
    <property type="project" value="InterPro"/>
</dbReference>
<reference evidence="2 3" key="1">
    <citation type="submission" date="2020-02" db="EMBL/GenBank/DDBJ databases">
        <title>Sequencing the genomes of 1000 actinobacteria strains.</title>
        <authorList>
            <person name="Klenk H.-P."/>
        </authorList>
    </citation>
    <scope>NUCLEOTIDE SEQUENCE [LARGE SCALE GENOMIC DNA]</scope>
    <source>
        <strain evidence="2 3">DSM 27960</strain>
    </source>
</reference>
<proteinExistence type="predicted"/>
<protein>
    <submittedName>
        <fullName evidence="2">Glucosamine-6-phosphate deaminase</fullName>
        <ecNumber evidence="2">3.5.99.6</ecNumber>
    </submittedName>
</protein>
<dbReference type="EMBL" id="JAAMOX010000001">
    <property type="protein sequence ID" value="NIH52483.1"/>
    <property type="molecule type" value="Genomic_DNA"/>
</dbReference>
<dbReference type="PANTHER" id="PTHR42892">
    <property type="entry name" value="GLUCOSAMINE-6-PHOSPHATE DEAMINASE-LIKE PROTEIN BT_0258-RELATED"/>
    <property type="match status" value="1"/>
</dbReference>
<dbReference type="InterPro" id="IPR006148">
    <property type="entry name" value="Glc/Gal-6P_isomerase"/>
</dbReference>
<dbReference type="InterPro" id="IPR037171">
    <property type="entry name" value="NagB/RpiA_transferase-like"/>
</dbReference>
<dbReference type="AlphaFoldDB" id="A0A7X5QYU0"/>
<evidence type="ECO:0000259" key="1">
    <source>
        <dbReference type="Pfam" id="PF01182"/>
    </source>
</evidence>
<organism evidence="2 3">
    <name type="scientific">Lysinibacter cavernae</name>
    <dbReference type="NCBI Taxonomy" id="1640652"/>
    <lineage>
        <taxon>Bacteria</taxon>
        <taxon>Bacillati</taxon>
        <taxon>Actinomycetota</taxon>
        <taxon>Actinomycetes</taxon>
        <taxon>Micrococcales</taxon>
        <taxon>Microbacteriaceae</taxon>
        <taxon>Lysinibacter</taxon>
    </lineage>
</organism>
<dbReference type="RefSeq" id="WP_167147102.1">
    <property type="nucleotide sequence ID" value="NZ_JAAMOX010000001.1"/>
</dbReference>